<proteinExistence type="predicted"/>
<dbReference type="GO" id="GO:0033588">
    <property type="term" value="C:elongator holoenzyme complex"/>
    <property type="evidence" value="ECO:0007669"/>
    <property type="project" value="InterPro"/>
</dbReference>
<dbReference type="EMBL" id="HBIX01002358">
    <property type="protein sequence ID" value="CAE0709037.1"/>
    <property type="molecule type" value="Transcribed_RNA"/>
</dbReference>
<organism evidence="2">
    <name type="scientific">Pseudo-nitzschia australis</name>
    <dbReference type="NCBI Taxonomy" id="44445"/>
    <lineage>
        <taxon>Eukaryota</taxon>
        <taxon>Sar</taxon>
        <taxon>Stramenopiles</taxon>
        <taxon>Ochrophyta</taxon>
        <taxon>Bacillariophyta</taxon>
        <taxon>Bacillariophyceae</taxon>
        <taxon>Bacillariophycidae</taxon>
        <taxon>Bacillariales</taxon>
        <taxon>Bacillariaceae</taxon>
        <taxon>Pseudo-nitzschia</taxon>
    </lineage>
</organism>
<dbReference type="AlphaFoldDB" id="A0A6U9VQQ9"/>
<dbReference type="PANTHER" id="PTHR16184:SF6">
    <property type="entry name" value="ELONGATOR COMPLEX PROTEIN 6"/>
    <property type="match status" value="1"/>
</dbReference>
<comment type="pathway">
    <text evidence="1">tRNA modification; 5-methoxycarbonylmethyl-2-thiouridine-tRNA biosynthesis.</text>
</comment>
<accession>A0A6U9VQQ9</accession>
<dbReference type="InterPro" id="IPR018627">
    <property type="entry name" value="ELP6"/>
</dbReference>
<sequence length="359" mass="39209">MNANTIPLQEVLPWSPGIPRNILVCDSVETDGSFVLSTMTARLFSSPSSMSSSFAPGPKGMSRQRSLSRKALWLSGNASTERQVASTLKKIGCDAGAAYLRNSKNNSSSEKQSCNGLAIRSLAVEISDHILGKKNESNDEFDAENYLKNVYKDIKAWLNDYDNNTEQEGKVAELDTSWIILDDATALASILGDTLVYCFVESLINLLGRKETSSTRQCGFIIRCSGDVDQMLHKIEGSEGKDHSGWVGAGGLAHKQAVNDTINRTLVPWERALEESVDVIVDVLPLLSGFSREAHGRLIFSKTPNGRGWKNVQSTRNNNPSAFALGSTNSKTAGSKWNKLIFNYCIQDNGARAIRLRAA</sequence>
<protein>
    <submittedName>
        <fullName evidence="2">Uncharacterized protein</fullName>
    </submittedName>
</protein>
<evidence type="ECO:0000256" key="1">
    <source>
        <dbReference type="ARBA" id="ARBA00005043"/>
    </source>
</evidence>
<dbReference type="PANTHER" id="PTHR16184">
    <property type="entry name" value="ELONGATOR COMPLEX PROTEIN 6"/>
    <property type="match status" value="1"/>
</dbReference>
<name>A0A6U9VQQ9_9STRA</name>
<evidence type="ECO:0000313" key="3">
    <source>
        <dbReference type="EMBL" id="CAE0709037.1"/>
    </source>
</evidence>
<reference evidence="2" key="1">
    <citation type="submission" date="2021-01" db="EMBL/GenBank/DDBJ databases">
        <authorList>
            <person name="Corre E."/>
            <person name="Pelletier E."/>
            <person name="Niang G."/>
            <person name="Scheremetjew M."/>
            <person name="Finn R."/>
            <person name="Kale V."/>
            <person name="Holt S."/>
            <person name="Cochrane G."/>
            <person name="Meng A."/>
            <person name="Brown T."/>
            <person name="Cohen L."/>
        </authorList>
    </citation>
    <scope>NUCLEOTIDE SEQUENCE</scope>
    <source>
        <strain evidence="2">10249 10 AB</strain>
    </source>
</reference>
<evidence type="ECO:0000313" key="2">
    <source>
        <dbReference type="EMBL" id="CAE0709036.1"/>
    </source>
</evidence>
<gene>
    <name evidence="2" type="ORF">PAUS00366_LOCUS1756</name>
    <name evidence="3" type="ORF">PAUS00366_LOCUS1757</name>
</gene>
<dbReference type="GO" id="GO:0002098">
    <property type="term" value="P:tRNA wobble uridine modification"/>
    <property type="evidence" value="ECO:0007669"/>
    <property type="project" value="InterPro"/>
</dbReference>
<dbReference type="EMBL" id="HBIX01002357">
    <property type="protein sequence ID" value="CAE0709036.1"/>
    <property type="molecule type" value="Transcribed_RNA"/>
</dbReference>